<keyword evidence="1" id="KW-0812">Transmembrane</keyword>
<protein>
    <submittedName>
        <fullName evidence="2">Uncharacterized protein</fullName>
    </submittedName>
</protein>
<keyword evidence="1" id="KW-0472">Membrane</keyword>
<evidence type="ECO:0000313" key="2">
    <source>
        <dbReference type="EMBL" id="CAF1419607.1"/>
    </source>
</evidence>
<evidence type="ECO:0000313" key="4">
    <source>
        <dbReference type="Proteomes" id="UP000663829"/>
    </source>
</evidence>
<dbReference type="Proteomes" id="UP000663829">
    <property type="component" value="Unassembled WGS sequence"/>
</dbReference>
<dbReference type="EMBL" id="CAJNOQ010018139">
    <property type="protein sequence ID" value="CAF1419607.1"/>
    <property type="molecule type" value="Genomic_DNA"/>
</dbReference>
<comment type="caution">
    <text evidence="2">The sequence shown here is derived from an EMBL/GenBank/DDBJ whole genome shotgun (WGS) entry which is preliminary data.</text>
</comment>
<keyword evidence="4" id="KW-1185">Reference proteome</keyword>
<name>A0A815M9U7_9BILA</name>
<evidence type="ECO:0000313" key="3">
    <source>
        <dbReference type="EMBL" id="CAF4303583.1"/>
    </source>
</evidence>
<proteinExistence type="predicted"/>
<dbReference type="AlphaFoldDB" id="A0A815M9U7"/>
<gene>
    <name evidence="2" type="ORF">GPM918_LOCUS33690</name>
    <name evidence="3" type="ORF">SRO942_LOCUS34378</name>
</gene>
<dbReference type="Proteomes" id="UP000681722">
    <property type="component" value="Unassembled WGS sequence"/>
</dbReference>
<sequence>MAATGVAHIVQGPAVVHLVPPAPVPAPAASSPAPVPWPLLAICCLGLLGLLVASTIVLSLIPVYLKRKGENPGASQSAPFTITLNLANGTLPVGPLSAGDIAALQAQLDRIYLNNRRLFPCRPVIQSGTVVSSGRRKKRFSLYKRQAVGQQIILTTTLQCGRGCAGQCIANKGTILSGILQNTPPFPVFFPSAGETIIVTPGPVSPIQSAGAGAATAAPTVAPPVGTVASTTTQAVSPGLM</sequence>
<reference evidence="2" key="1">
    <citation type="submission" date="2021-02" db="EMBL/GenBank/DDBJ databases">
        <authorList>
            <person name="Nowell W R."/>
        </authorList>
    </citation>
    <scope>NUCLEOTIDE SEQUENCE</scope>
</reference>
<organism evidence="2 4">
    <name type="scientific">Didymodactylos carnosus</name>
    <dbReference type="NCBI Taxonomy" id="1234261"/>
    <lineage>
        <taxon>Eukaryota</taxon>
        <taxon>Metazoa</taxon>
        <taxon>Spiralia</taxon>
        <taxon>Gnathifera</taxon>
        <taxon>Rotifera</taxon>
        <taxon>Eurotatoria</taxon>
        <taxon>Bdelloidea</taxon>
        <taxon>Philodinida</taxon>
        <taxon>Philodinidae</taxon>
        <taxon>Didymodactylos</taxon>
    </lineage>
</organism>
<evidence type="ECO:0000256" key="1">
    <source>
        <dbReference type="SAM" id="Phobius"/>
    </source>
</evidence>
<accession>A0A815M9U7</accession>
<dbReference type="EMBL" id="CAJOBC010083567">
    <property type="protein sequence ID" value="CAF4303583.1"/>
    <property type="molecule type" value="Genomic_DNA"/>
</dbReference>
<keyword evidence="1" id="KW-1133">Transmembrane helix</keyword>
<feature type="transmembrane region" description="Helical" evidence="1">
    <location>
        <begin position="39"/>
        <end position="65"/>
    </location>
</feature>